<feature type="compositionally biased region" description="Low complexity" evidence="1">
    <location>
        <begin position="59"/>
        <end position="84"/>
    </location>
</feature>
<evidence type="ECO:0000313" key="3">
    <source>
        <dbReference type="Proteomes" id="UP001281003"/>
    </source>
</evidence>
<reference evidence="2" key="2">
    <citation type="submission" date="2023-07" db="EMBL/GenBank/DDBJ databases">
        <authorList>
            <consortium name="Lawrence Berkeley National Laboratory"/>
            <person name="Haridas S."/>
            <person name="Hensen N."/>
            <person name="Bonometti L."/>
            <person name="Westerberg I."/>
            <person name="Brannstrom I.O."/>
            <person name="Guillou S."/>
            <person name="Cros-Aarteil S."/>
            <person name="Calhoun S."/>
            <person name="Kuo A."/>
            <person name="Mondo S."/>
            <person name="Pangilinan J."/>
            <person name="Riley R."/>
            <person name="LaButti K."/>
            <person name="Andreopoulos B."/>
            <person name="Lipzen A."/>
            <person name="Chen C."/>
            <person name="Yanf M."/>
            <person name="Daum C."/>
            <person name="Ng V."/>
            <person name="Clum A."/>
            <person name="Steindorff A."/>
            <person name="Ohm R."/>
            <person name="Martin F."/>
            <person name="Silar P."/>
            <person name="Natvig D."/>
            <person name="Lalanne C."/>
            <person name="Gautier V."/>
            <person name="Ament-velasquez S.L."/>
            <person name="Kruys A."/>
            <person name="Hutchinson M.I."/>
            <person name="Powell A.J."/>
            <person name="Barry K."/>
            <person name="Miller A.N."/>
            <person name="Grigoriev I.V."/>
            <person name="Debuchy R."/>
            <person name="Gladieux P."/>
            <person name="Thoren M.H."/>
            <person name="Johannesson H."/>
        </authorList>
    </citation>
    <scope>NUCLEOTIDE SEQUENCE</scope>
    <source>
        <strain evidence="2">FGSC 1904</strain>
    </source>
</reference>
<reference evidence="2" key="1">
    <citation type="journal article" date="2023" name="Mol. Phylogenet. Evol.">
        <title>Genome-scale phylogeny and comparative genomics of the fungal order Sordariales.</title>
        <authorList>
            <person name="Hensen N."/>
            <person name="Bonometti L."/>
            <person name="Westerberg I."/>
            <person name="Brannstrom I.O."/>
            <person name="Guillou S."/>
            <person name="Cros-Aarteil S."/>
            <person name="Calhoun S."/>
            <person name="Haridas S."/>
            <person name="Kuo A."/>
            <person name="Mondo S."/>
            <person name="Pangilinan J."/>
            <person name="Riley R."/>
            <person name="LaButti K."/>
            <person name="Andreopoulos B."/>
            <person name="Lipzen A."/>
            <person name="Chen C."/>
            <person name="Yan M."/>
            <person name="Daum C."/>
            <person name="Ng V."/>
            <person name="Clum A."/>
            <person name="Steindorff A."/>
            <person name="Ohm R.A."/>
            <person name="Martin F."/>
            <person name="Silar P."/>
            <person name="Natvig D.O."/>
            <person name="Lalanne C."/>
            <person name="Gautier V."/>
            <person name="Ament-Velasquez S.L."/>
            <person name="Kruys A."/>
            <person name="Hutchinson M.I."/>
            <person name="Powell A.J."/>
            <person name="Barry K."/>
            <person name="Miller A.N."/>
            <person name="Grigoriev I.V."/>
            <person name="Debuchy R."/>
            <person name="Gladieux P."/>
            <person name="Hiltunen Thoren M."/>
            <person name="Johannesson H."/>
        </authorList>
    </citation>
    <scope>NUCLEOTIDE SEQUENCE</scope>
    <source>
        <strain evidence="2">FGSC 1904</strain>
    </source>
</reference>
<name>A0AAE0PN19_SORBR</name>
<feature type="region of interest" description="Disordered" evidence="1">
    <location>
        <begin position="1"/>
        <end position="118"/>
    </location>
</feature>
<feature type="compositionally biased region" description="Polar residues" evidence="1">
    <location>
        <begin position="25"/>
        <end position="53"/>
    </location>
</feature>
<sequence>MSKRSQNSSHRCTCQRSTSTSTSSGLWNASSSTAGPFSGSVNSGQSQDLSQAITGTGTGTTDTGTQLSVFSNNSNSTNGQNQASDGFQTPISPPRPTTQIEYRTRESPQDKSGNSMIKNLNVYNPNITIQMTPSTFSKFDKLFIPKQSGGGFGGNGSSN</sequence>
<evidence type="ECO:0000313" key="2">
    <source>
        <dbReference type="EMBL" id="KAK3402867.1"/>
    </source>
</evidence>
<dbReference type="EMBL" id="JAUTDP010000001">
    <property type="protein sequence ID" value="KAK3402867.1"/>
    <property type="molecule type" value="Genomic_DNA"/>
</dbReference>
<feature type="compositionally biased region" description="Low complexity" evidence="1">
    <location>
        <begin position="8"/>
        <end position="24"/>
    </location>
</feature>
<comment type="caution">
    <text evidence="2">The sequence shown here is derived from an EMBL/GenBank/DDBJ whole genome shotgun (WGS) entry which is preliminary data.</text>
</comment>
<dbReference type="Proteomes" id="UP001281003">
    <property type="component" value="Unassembled WGS sequence"/>
</dbReference>
<keyword evidence="3" id="KW-1185">Reference proteome</keyword>
<gene>
    <name evidence="2" type="ORF">B0T20DRAFT_399387</name>
</gene>
<proteinExistence type="predicted"/>
<organism evidence="2 3">
    <name type="scientific">Sordaria brevicollis</name>
    <dbReference type="NCBI Taxonomy" id="83679"/>
    <lineage>
        <taxon>Eukaryota</taxon>
        <taxon>Fungi</taxon>
        <taxon>Dikarya</taxon>
        <taxon>Ascomycota</taxon>
        <taxon>Pezizomycotina</taxon>
        <taxon>Sordariomycetes</taxon>
        <taxon>Sordariomycetidae</taxon>
        <taxon>Sordariales</taxon>
        <taxon>Sordariaceae</taxon>
        <taxon>Sordaria</taxon>
    </lineage>
</organism>
<evidence type="ECO:0000256" key="1">
    <source>
        <dbReference type="SAM" id="MobiDB-lite"/>
    </source>
</evidence>
<dbReference type="AlphaFoldDB" id="A0AAE0PN19"/>
<accession>A0AAE0PN19</accession>
<protein>
    <submittedName>
        <fullName evidence="2">Uncharacterized protein</fullName>
    </submittedName>
</protein>